<evidence type="ECO:0000313" key="8">
    <source>
        <dbReference type="EMBL" id="EGC35709.1"/>
    </source>
</evidence>
<dbReference type="GO" id="GO:0006906">
    <property type="term" value="P:vesicle fusion"/>
    <property type="evidence" value="ECO:0007669"/>
    <property type="project" value="EnsemblProtists"/>
</dbReference>
<dbReference type="OMA" id="KSDTCCY"/>
<keyword evidence="5 6" id="KW-0472">Membrane</keyword>
<evidence type="ECO:0000313" key="9">
    <source>
        <dbReference type="Proteomes" id="UP000001064"/>
    </source>
</evidence>
<dbReference type="PROSITE" id="PS50192">
    <property type="entry name" value="T_SNARE"/>
    <property type="match status" value="1"/>
</dbReference>
<dbReference type="EMBL" id="GL871050">
    <property type="protein sequence ID" value="EGC35709.1"/>
    <property type="molecule type" value="Genomic_DNA"/>
</dbReference>
<dbReference type="eggNOG" id="ENOG502RSQQ">
    <property type="taxonomic scope" value="Eukaryota"/>
</dbReference>
<dbReference type="PANTHER" id="PTHR12791">
    <property type="entry name" value="GOLGI SNARE BET1-RELATED"/>
    <property type="match status" value="1"/>
</dbReference>
<dbReference type="Gene3D" id="1.20.5.110">
    <property type="match status" value="1"/>
</dbReference>
<keyword evidence="4 6" id="KW-1133">Transmembrane helix</keyword>
<dbReference type="InParanoid" id="F0ZK13"/>
<evidence type="ECO:0000259" key="7">
    <source>
        <dbReference type="PROSITE" id="PS50192"/>
    </source>
</evidence>
<dbReference type="Proteomes" id="UP000001064">
    <property type="component" value="Unassembled WGS sequence"/>
</dbReference>
<reference evidence="9" key="1">
    <citation type="journal article" date="2011" name="Genome Biol.">
        <title>Comparative genomics of the social amoebae Dictyostelium discoideum and Dictyostelium purpureum.</title>
        <authorList>
            <consortium name="US DOE Joint Genome Institute (JGI-PGF)"/>
            <person name="Sucgang R."/>
            <person name="Kuo A."/>
            <person name="Tian X."/>
            <person name="Salerno W."/>
            <person name="Parikh A."/>
            <person name="Feasley C.L."/>
            <person name="Dalin E."/>
            <person name="Tu H."/>
            <person name="Huang E."/>
            <person name="Barry K."/>
            <person name="Lindquist E."/>
            <person name="Shapiro H."/>
            <person name="Bruce D."/>
            <person name="Schmutz J."/>
            <person name="Salamov A."/>
            <person name="Fey P."/>
            <person name="Gaudet P."/>
            <person name="Anjard C."/>
            <person name="Babu M.M."/>
            <person name="Basu S."/>
            <person name="Bushmanova Y."/>
            <person name="van der Wel H."/>
            <person name="Katoh-Kurasawa M."/>
            <person name="Dinh C."/>
            <person name="Coutinho P.M."/>
            <person name="Saito T."/>
            <person name="Elias M."/>
            <person name="Schaap P."/>
            <person name="Kay R.R."/>
            <person name="Henrissat B."/>
            <person name="Eichinger L."/>
            <person name="Rivero F."/>
            <person name="Putnam N.H."/>
            <person name="West C.M."/>
            <person name="Loomis W.F."/>
            <person name="Chisholm R.L."/>
            <person name="Shaulsky G."/>
            <person name="Strassmann J.E."/>
            <person name="Queller D.C."/>
            <person name="Kuspa A."/>
            <person name="Grigoriev I.V."/>
        </authorList>
    </citation>
    <scope>NUCLEOTIDE SEQUENCE [LARGE SCALE GENOMIC DNA]</scope>
    <source>
        <strain evidence="9">QSDP1</strain>
    </source>
</reference>
<dbReference type="GeneID" id="10500944"/>
<evidence type="ECO:0000256" key="5">
    <source>
        <dbReference type="ARBA" id="ARBA00023136"/>
    </source>
</evidence>
<gene>
    <name evidence="8" type="ORF">DICPUDRAFT_97819</name>
</gene>
<evidence type="ECO:0000256" key="2">
    <source>
        <dbReference type="ARBA" id="ARBA00022448"/>
    </source>
</evidence>
<dbReference type="AlphaFoldDB" id="F0ZK13"/>
<feature type="transmembrane region" description="Helical" evidence="6">
    <location>
        <begin position="124"/>
        <end position="144"/>
    </location>
</feature>
<dbReference type="InterPro" id="IPR000727">
    <property type="entry name" value="T_SNARE_dom"/>
</dbReference>
<dbReference type="FunCoup" id="F0ZK13">
    <property type="interactions" value="14"/>
</dbReference>
<feature type="domain" description="T-SNARE coiled-coil homology" evidence="7">
    <location>
        <begin position="53"/>
        <end position="115"/>
    </location>
</feature>
<dbReference type="SUPFAM" id="SSF58038">
    <property type="entry name" value="SNARE fusion complex"/>
    <property type="match status" value="1"/>
</dbReference>
<evidence type="ECO:0000256" key="6">
    <source>
        <dbReference type="SAM" id="Phobius"/>
    </source>
</evidence>
<proteinExistence type="predicted"/>
<sequence length="145" mass="16401">MRNENHNRVNPSQGYLSDNARNALFDGKDRRFNNNFNAERDVLSNQDILEQQRKQMDDQDKMLDALSGSVGRVKEIAITIDKTAQEHCEILDELDVQVDSTSARLRNTTKSLIHLTQEAKTTGYWGVICFLILVLIIVIVLAGAL</sequence>
<dbReference type="CDD" id="cd15841">
    <property type="entry name" value="SNARE_Qc"/>
    <property type="match status" value="1"/>
</dbReference>
<dbReference type="GO" id="GO:0008333">
    <property type="term" value="P:endosome to lysosome transport"/>
    <property type="evidence" value="ECO:0007669"/>
    <property type="project" value="EnsemblProtists"/>
</dbReference>
<dbReference type="STRING" id="5786.F0ZK13"/>
<keyword evidence="3 6" id="KW-0812">Transmembrane</keyword>
<accession>F0ZK13</accession>
<dbReference type="KEGG" id="dpp:DICPUDRAFT_97819"/>
<dbReference type="GO" id="GO:0010008">
    <property type="term" value="C:endosome membrane"/>
    <property type="evidence" value="ECO:0007669"/>
    <property type="project" value="EnsemblProtists"/>
</dbReference>
<evidence type="ECO:0000256" key="4">
    <source>
        <dbReference type="ARBA" id="ARBA00022989"/>
    </source>
</evidence>
<comment type="subcellular location">
    <subcellularLocation>
        <location evidence="1">Membrane</location>
        <topology evidence="1">Single-pass membrane protein</topology>
    </subcellularLocation>
</comment>
<protein>
    <recommendedName>
        <fullName evidence="7">t-SNARE coiled-coil homology domain-containing protein</fullName>
    </recommendedName>
</protein>
<dbReference type="GO" id="GO:0031201">
    <property type="term" value="C:SNARE complex"/>
    <property type="evidence" value="ECO:0007669"/>
    <property type="project" value="EnsemblProtists"/>
</dbReference>
<evidence type="ECO:0000256" key="1">
    <source>
        <dbReference type="ARBA" id="ARBA00004167"/>
    </source>
</evidence>
<dbReference type="OrthoDB" id="18952at2759"/>
<evidence type="ECO:0000256" key="3">
    <source>
        <dbReference type="ARBA" id="ARBA00022692"/>
    </source>
</evidence>
<organism evidence="8 9">
    <name type="scientific">Dictyostelium purpureum</name>
    <name type="common">Slime mold</name>
    <dbReference type="NCBI Taxonomy" id="5786"/>
    <lineage>
        <taxon>Eukaryota</taxon>
        <taxon>Amoebozoa</taxon>
        <taxon>Evosea</taxon>
        <taxon>Eumycetozoa</taxon>
        <taxon>Dictyostelia</taxon>
        <taxon>Dictyosteliales</taxon>
        <taxon>Dictyosteliaceae</taxon>
        <taxon>Dictyostelium</taxon>
    </lineage>
</organism>
<dbReference type="RefSeq" id="XP_003287765.1">
    <property type="nucleotide sequence ID" value="XM_003287717.1"/>
</dbReference>
<dbReference type="SMART" id="SM00397">
    <property type="entry name" value="t_SNARE"/>
    <property type="match status" value="1"/>
</dbReference>
<keyword evidence="2" id="KW-0813">Transport</keyword>
<keyword evidence="9" id="KW-1185">Reference proteome</keyword>
<dbReference type="Pfam" id="PF05739">
    <property type="entry name" value="SNARE"/>
    <property type="match status" value="1"/>
</dbReference>
<dbReference type="VEuPathDB" id="AmoebaDB:DICPUDRAFT_97819"/>
<name>F0ZK13_DICPU</name>